<name>A0AAU6R692_9CAUD</name>
<reference evidence="1" key="1">
    <citation type="submission" date="2023-10" db="EMBL/GenBank/DDBJ databases">
        <title>Two new lytic phages for Micrococcus sp. strain 1402.</title>
        <authorList>
            <person name="Petrzik K."/>
        </authorList>
    </citation>
    <scope>NUCLEOTIDE SEQUENCE</scope>
</reference>
<accession>A0AAU6R692</accession>
<protein>
    <submittedName>
        <fullName evidence="1">Uncharacterized protein</fullName>
    </submittedName>
</protein>
<sequence length="83" mass="9702">MSNTARKIRKRERRAAGYPEETQFFHEIKQPTAYYLSKSDQRKLRKRSRLINTIQAMLGMGKSKDEIENELGVKLDDDTKTLA</sequence>
<organism evidence="1">
    <name type="scientific">Micrococcus phage Kurnik</name>
    <dbReference type="NCBI Taxonomy" id="3092208"/>
    <lineage>
        <taxon>Viruses</taxon>
        <taxon>Duplodnaviria</taxon>
        <taxon>Heunggongvirae</taxon>
        <taxon>Uroviricota</taxon>
        <taxon>Caudoviricetes</taxon>
    </lineage>
</organism>
<dbReference type="EMBL" id="OR756649">
    <property type="protein sequence ID" value="WZE63513.1"/>
    <property type="molecule type" value="Genomic_DNA"/>
</dbReference>
<proteinExistence type="predicted"/>
<evidence type="ECO:0000313" key="1">
    <source>
        <dbReference type="EMBL" id="WZE63513.1"/>
    </source>
</evidence>